<accession>K1XZN2</accession>
<name>K1XZN2_9BACT</name>
<dbReference type="AlphaFoldDB" id="K1XZN2"/>
<evidence type="ECO:0000313" key="2">
    <source>
        <dbReference type="EMBL" id="EKD30426.1"/>
    </source>
</evidence>
<dbReference type="EMBL" id="AMFJ01034064">
    <property type="protein sequence ID" value="EKD30426.1"/>
    <property type="molecule type" value="Genomic_DNA"/>
</dbReference>
<organism evidence="2">
    <name type="scientific">uncultured bacterium</name>
    <name type="common">gcode 4</name>
    <dbReference type="NCBI Taxonomy" id="1234023"/>
    <lineage>
        <taxon>Bacteria</taxon>
        <taxon>environmental samples</taxon>
    </lineage>
</organism>
<keyword evidence="1" id="KW-0812">Transmembrane</keyword>
<gene>
    <name evidence="2" type="ORF">ACD_78C00064G0005</name>
</gene>
<reference evidence="2" key="1">
    <citation type="journal article" date="2012" name="Science">
        <title>Fermentation, hydrogen, and sulfur metabolism in multiple uncultivated bacterial phyla.</title>
        <authorList>
            <person name="Wrighton K.C."/>
            <person name="Thomas B.C."/>
            <person name="Sharon I."/>
            <person name="Miller C.S."/>
            <person name="Castelle C.J."/>
            <person name="VerBerkmoes N.C."/>
            <person name="Wilkins M.J."/>
            <person name="Hettich R.L."/>
            <person name="Lipton M.S."/>
            <person name="Williams K.H."/>
            <person name="Long P.E."/>
            <person name="Banfield J.F."/>
        </authorList>
    </citation>
    <scope>NUCLEOTIDE SEQUENCE [LARGE SCALE GENOMIC DNA]</scope>
</reference>
<sequence length="465" mass="52107">MMRVFCKIIANCRIFWKMMKFVWKSSTKTSRTREYDEWGTQDLNMKFAFYKDSITHRWSVFLYAMMISFFAVIIGYIITIKMDTLTQNLDLQNYDTKLHSNLTEKADLAMGYDIFLNTNGSGLTDTVRCPNSVTMSGTLDGGTFENITTAPFYSDTAFVCSGSTTQGNLLLSYNSGGTIFSIGSYLWSTLSLQPVDGIGERTGTFSDGSGTFISFTATGAFSGLDLDRNSDNFQASSTGVILYPDALSDDDDLARRTLYGYVKKNTWWYNSFTMNTPIRKYIAANILNIASNAVMASTTQTGYLRLDIDNPYSIKILEFDTARFESIKELRRLTGATASFSTGGIGWLMPDLSLSGSKTGARVFDLKHKDYALFLSFSGNLTNTWVDFLKYKIIMENENGSGIYFVPLDDSGNGIIKYLGTDIIIDRDNDYRYKQFEVVRENTAPLPFNNGCFFGMLFGSGCSVY</sequence>
<keyword evidence="1" id="KW-0472">Membrane</keyword>
<feature type="transmembrane region" description="Helical" evidence="1">
    <location>
        <begin position="60"/>
        <end position="78"/>
    </location>
</feature>
<protein>
    <submittedName>
        <fullName evidence="2">Uncharacterized protein</fullName>
    </submittedName>
</protein>
<proteinExistence type="predicted"/>
<evidence type="ECO:0000256" key="1">
    <source>
        <dbReference type="SAM" id="Phobius"/>
    </source>
</evidence>
<comment type="caution">
    <text evidence="2">The sequence shown here is derived from an EMBL/GenBank/DDBJ whole genome shotgun (WGS) entry which is preliminary data.</text>
</comment>
<keyword evidence="1" id="KW-1133">Transmembrane helix</keyword>